<sequence length="406" mass="46406">MSGYVDQGIQVQVLSNVVKQQEYFNTAEEATKQHAQNGAPTTPQRYTPPNPTPTPTDEQRPQFRVLYLCITSEKMFSHRTYHIWRTIGQHINSRTEVNNSFLRFVSDVPTQMATSEEISYLREVHSVSLPPPIPWMPNNITSDLIPGDFTDYHVAQRRFLASAIRGHNEEVLRGTPWSGSKNNDNLWIFVFDDDAWVNDIAVRELIERKYREGTASESTITGQVQFDVPDDNTKSRFMGGGGGLYSPACVRNLKGLFGDERFPQMLDGVNGLYDIFMSKLVNGDGIIWEGLEEQGFGIEMKGNMGKLVDNHGFHSQPPNFYEQKEPLHDLGEMPVSFHSLDGPKQKDRGKRKRSADAYLVCGECPELYTQLYEKHYLGIKDSKRFVEDRFVEDLLVEDDRQQRRGE</sequence>
<dbReference type="OrthoDB" id="10348897at2759"/>
<evidence type="ECO:0000313" key="3">
    <source>
        <dbReference type="Proteomes" id="UP001165065"/>
    </source>
</evidence>
<keyword evidence="3" id="KW-1185">Reference proteome</keyword>
<feature type="region of interest" description="Disordered" evidence="1">
    <location>
        <begin position="29"/>
        <end position="59"/>
    </location>
</feature>
<name>A0A9W7GG28_9STRA</name>
<comment type="caution">
    <text evidence="2">The sequence shown here is derived from an EMBL/GenBank/DDBJ whole genome shotgun (WGS) entry which is preliminary data.</text>
</comment>
<evidence type="ECO:0000313" key="2">
    <source>
        <dbReference type="EMBL" id="GMI43066.1"/>
    </source>
</evidence>
<reference evidence="3" key="1">
    <citation type="journal article" date="2023" name="Commun. Biol.">
        <title>Genome analysis of Parmales, the sister group of diatoms, reveals the evolutionary specialization of diatoms from phago-mixotrophs to photoautotrophs.</title>
        <authorList>
            <person name="Ban H."/>
            <person name="Sato S."/>
            <person name="Yoshikawa S."/>
            <person name="Yamada K."/>
            <person name="Nakamura Y."/>
            <person name="Ichinomiya M."/>
            <person name="Sato N."/>
            <person name="Blanc-Mathieu R."/>
            <person name="Endo H."/>
            <person name="Kuwata A."/>
            <person name="Ogata H."/>
        </authorList>
    </citation>
    <scope>NUCLEOTIDE SEQUENCE [LARGE SCALE GENOMIC DNA]</scope>
</reference>
<evidence type="ECO:0000256" key="1">
    <source>
        <dbReference type="SAM" id="MobiDB-lite"/>
    </source>
</evidence>
<gene>
    <name evidence="2" type="ORF">TrCOL_g8098</name>
</gene>
<dbReference type="Proteomes" id="UP001165065">
    <property type="component" value="Unassembled WGS sequence"/>
</dbReference>
<dbReference type="AlphaFoldDB" id="A0A9W7GG28"/>
<accession>A0A9W7GG28</accession>
<protein>
    <submittedName>
        <fullName evidence="2">Uncharacterized protein</fullName>
    </submittedName>
</protein>
<dbReference type="EMBL" id="BRYA01001449">
    <property type="protein sequence ID" value="GMI43066.1"/>
    <property type="molecule type" value="Genomic_DNA"/>
</dbReference>
<proteinExistence type="predicted"/>
<organism evidence="2 3">
    <name type="scientific">Triparma columacea</name>
    <dbReference type="NCBI Taxonomy" id="722753"/>
    <lineage>
        <taxon>Eukaryota</taxon>
        <taxon>Sar</taxon>
        <taxon>Stramenopiles</taxon>
        <taxon>Ochrophyta</taxon>
        <taxon>Bolidophyceae</taxon>
        <taxon>Parmales</taxon>
        <taxon>Triparmaceae</taxon>
        <taxon>Triparma</taxon>
    </lineage>
</organism>